<dbReference type="InterPro" id="IPR017853">
    <property type="entry name" value="GH"/>
</dbReference>
<sequence length="296" mass="35421">MNKNNIFAKLMSRITQDRQKAIHKKRRKTFFKKRWTLLIILCVSLLGTGYYLRQKLNYYFTYYFGKHFEHKKLSNTENETQRIEKIIGIYSNQTFGFDISHYQRKEDIQWDSLSIGNRTIPLQFVVLRASMGNRKLDKNFDHFWETAKQHNLIRGAYHFYRPDEDPVMQANSFLSVAKLESGDLPPILDIEKNPRKKSKEQLVSDLKVWIKIMEDTYGEKPIIYTYYHYYKDYLKGEFDGYPLWLANYNDVPTPSPDDEWQFWQFSENGIVYGINSKVDLDIYNGNLWSLKMMTID</sequence>
<dbReference type="InterPro" id="IPR002053">
    <property type="entry name" value="Glyco_hydro_25"/>
</dbReference>
<dbReference type="PANTHER" id="PTHR34135:SF2">
    <property type="entry name" value="LYSOZYME"/>
    <property type="match status" value="1"/>
</dbReference>
<evidence type="ECO:0000256" key="4">
    <source>
        <dbReference type="SAM" id="Phobius"/>
    </source>
</evidence>
<keyword evidence="4" id="KW-1133">Transmembrane helix</keyword>
<dbReference type="Gene3D" id="3.20.20.80">
    <property type="entry name" value="Glycosidases"/>
    <property type="match status" value="1"/>
</dbReference>
<protein>
    <submittedName>
        <fullName evidence="5">Lysozyme</fullName>
    </submittedName>
</protein>
<keyword evidence="4" id="KW-0472">Membrane</keyword>
<keyword evidence="2" id="KW-0378">Hydrolase</keyword>
<dbReference type="RefSeq" id="WP_260255165.1">
    <property type="nucleotide sequence ID" value="NZ_FNWX01000005.1"/>
</dbReference>
<accession>A0A1H6I8K8</accession>
<reference evidence="6" key="1">
    <citation type="submission" date="2016-10" db="EMBL/GenBank/DDBJ databases">
        <authorList>
            <person name="Varghese N."/>
            <person name="Submissions S."/>
        </authorList>
    </citation>
    <scope>NUCLEOTIDE SEQUENCE [LARGE SCALE GENOMIC DNA]</scope>
    <source>
        <strain evidence="6">DSM 19326</strain>
    </source>
</reference>
<dbReference type="Pfam" id="PF01183">
    <property type="entry name" value="Glyco_hydro_25"/>
    <property type="match status" value="1"/>
</dbReference>
<dbReference type="PROSITE" id="PS51904">
    <property type="entry name" value="GLYCOSYL_HYDROL_F25_2"/>
    <property type="match status" value="1"/>
</dbReference>
<dbReference type="GO" id="GO:0016998">
    <property type="term" value="P:cell wall macromolecule catabolic process"/>
    <property type="evidence" value="ECO:0007669"/>
    <property type="project" value="InterPro"/>
</dbReference>
<dbReference type="GO" id="GO:0003796">
    <property type="term" value="F:lysozyme activity"/>
    <property type="evidence" value="ECO:0007669"/>
    <property type="project" value="InterPro"/>
</dbReference>
<dbReference type="PANTHER" id="PTHR34135">
    <property type="entry name" value="LYSOZYME"/>
    <property type="match status" value="1"/>
</dbReference>
<dbReference type="AlphaFoldDB" id="A0A1H6I8K8"/>
<feature type="transmembrane region" description="Helical" evidence="4">
    <location>
        <begin position="35"/>
        <end position="52"/>
    </location>
</feature>
<evidence type="ECO:0000313" key="5">
    <source>
        <dbReference type="EMBL" id="SEH45053.1"/>
    </source>
</evidence>
<dbReference type="EMBL" id="FNWX01000005">
    <property type="protein sequence ID" value="SEH45053.1"/>
    <property type="molecule type" value="Genomic_DNA"/>
</dbReference>
<dbReference type="GO" id="GO:0016052">
    <property type="term" value="P:carbohydrate catabolic process"/>
    <property type="evidence" value="ECO:0007669"/>
    <property type="project" value="TreeGrafter"/>
</dbReference>
<evidence type="ECO:0000313" key="6">
    <source>
        <dbReference type="Proteomes" id="UP000198555"/>
    </source>
</evidence>
<keyword evidence="4" id="KW-0812">Transmembrane</keyword>
<evidence type="ECO:0000256" key="3">
    <source>
        <dbReference type="ARBA" id="ARBA00023295"/>
    </source>
</evidence>
<keyword evidence="6" id="KW-1185">Reference proteome</keyword>
<dbReference type="InterPro" id="IPR018077">
    <property type="entry name" value="Glyco_hydro_fam25_subgr"/>
</dbReference>
<dbReference type="SMART" id="SM00641">
    <property type="entry name" value="Glyco_25"/>
    <property type="match status" value="1"/>
</dbReference>
<gene>
    <name evidence="5" type="ORF">SAMN05421793_1053</name>
</gene>
<comment type="similarity">
    <text evidence="1">Belongs to the glycosyl hydrolase 25 family.</text>
</comment>
<proteinExistence type="inferred from homology"/>
<organism evidence="5 6">
    <name type="scientific">Epilithonimonas hominis</name>
    <dbReference type="NCBI Taxonomy" id="420404"/>
    <lineage>
        <taxon>Bacteria</taxon>
        <taxon>Pseudomonadati</taxon>
        <taxon>Bacteroidota</taxon>
        <taxon>Flavobacteriia</taxon>
        <taxon>Flavobacteriales</taxon>
        <taxon>Weeksellaceae</taxon>
        <taxon>Chryseobacterium group</taxon>
        <taxon>Epilithonimonas</taxon>
    </lineage>
</organism>
<evidence type="ECO:0000256" key="2">
    <source>
        <dbReference type="ARBA" id="ARBA00022801"/>
    </source>
</evidence>
<dbReference type="STRING" id="420404.SAMN05421793_1053"/>
<dbReference type="GO" id="GO:0009253">
    <property type="term" value="P:peptidoglycan catabolic process"/>
    <property type="evidence" value="ECO:0007669"/>
    <property type="project" value="InterPro"/>
</dbReference>
<keyword evidence="3" id="KW-0326">Glycosidase</keyword>
<dbReference type="SUPFAM" id="SSF51445">
    <property type="entry name" value="(Trans)glycosidases"/>
    <property type="match status" value="1"/>
</dbReference>
<dbReference type="Proteomes" id="UP000198555">
    <property type="component" value="Unassembled WGS sequence"/>
</dbReference>
<evidence type="ECO:0000256" key="1">
    <source>
        <dbReference type="ARBA" id="ARBA00010646"/>
    </source>
</evidence>
<name>A0A1H6I8K8_9FLAO</name>